<feature type="signal peptide" evidence="1">
    <location>
        <begin position="1"/>
        <end position="23"/>
    </location>
</feature>
<evidence type="ECO:0000256" key="1">
    <source>
        <dbReference type="SAM" id="SignalP"/>
    </source>
</evidence>
<dbReference type="Proteomes" id="UP000464524">
    <property type="component" value="Chromosome"/>
</dbReference>
<dbReference type="AlphaFoldDB" id="A0A857JHT7"/>
<dbReference type="OrthoDB" id="9798130at2"/>
<dbReference type="KEGG" id="pmes:FX988_00436"/>
<proteinExistence type="predicted"/>
<dbReference type="RefSeq" id="WP_160178136.1">
    <property type="nucleotide sequence ID" value="NZ_CP047656.1"/>
</dbReference>
<evidence type="ECO:0000313" key="3">
    <source>
        <dbReference type="Proteomes" id="UP000464524"/>
    </source>
</evidence>
<dbReference type="Pfam" id="PF07027">
    <property type="entry name" value="DUF1318"/>
    <property type="match status" value="1"/>
</dbReference>
<dbReference type="PIRSF" id="PIRSF025560">
    <property type="entry name" value="UCP025560"/>
    <property type="match status" value="1"/>
</dbReference>
<keyword evidence="3" id="KW-1185">Reference proteome</keyword>
<evidence type="ECO:0000313" key="2">
    <source>
        <dbReference type="EMBL" id="QHJ10224.1"/>
    </source>
</evidence>
<gene>
    <name evidence="2" type="ORF">FX988_00436</name>
</gene>
<accession>A0A857JHT7</accession>
<dbReference type="EMBL" id="CP047656">
    <property type="protein sequence ID" value="QHJ10224.1"/>
    <property type="molecule type" value="Genomic_DNA"/>
</dbReference>
<feature type="chain" id="PRO_5032278871" description="DUF1318 domain-containing protein" evidence="1">
    <location>
        <begin position="24"/>
        <end position="108"/>
    </location>
</feature>
<reference evidence="2 3" key="1">
    <citation type="submission" date="2019-12" db="EMBL/GenBank/DDBJ databases">
        <title>Genome sequencing and assembly of endphytes of Porphyra tenera.</title>
        <authorList>
            <person name="Park J.M."/>
            <person name="Shin R."/>
            <person name="Jo S.H."/>
        </authorList>
    </citation>
    <scope>NUCLEOTIDE SEQUENCE [LARGE SCALE GENOMIC DNA]</scope>
    <source>
        <strain evidence="2 3">GPM4</strain>
    </source>
</reference>
<evidence type="ECO:0008006" key="4">
    <source>
        <dbReference type="Google" id="ProtNLM"/>
    </source>
</evidence>
<organism evidence="2 3">
    <name type="scientific">Paraglaciecola mesophila</name>
    <dbReference type="NCBI Taxonomy" id="197222"/>
    <lineage>
        <taxon>Bacteria</taxon>
        <taxon>Pseudomonadati</taxon>
        <taxon>Pseudomonadota</taxon>
        <taxon>Gammaproteobacteria</taxon>
        <taxon>Alteromonadales</taxon>
        <taxon>Alteromonadaceae</taxon>
        <taxon>Paraglaciecola</taxon>
    </lineage>
</organism>
<name>A0A857JHT7_9ALTE</name>
<dbReference type="InterPro" id="IPR008309">
    <property type="entry name" value="YdbL"/>
</dbReference>
<protein>
    <recommendedName>
        <fullName evidence="4">DUF1318 domain-containing protein</fullName>
    </recommendedName>
</protein>
<sequence>MKKSLLTTFVAATSLLFTSMTFAIELDDAKDQGLVGEQTDGYLGAVVSQPDVIALIKEVNNKRKAKYSQLASKNNLTLEQVEKLAAKKAYEKTASGHYVLVNGNWVKK</sequence>
<keyword evidence="1" id="KW-0732">Signal</keyword>